<dbReference type="RefSeq" id="WP_046521169.1">
    <property type="nucleotide sequence ID" value="NZ_LAVS01000090.1"/>
</dbReference>
<protein>
    <submittedName>
        <fullName evidence="2">Uncharacterized protein</fullName>
    </submittedName>
</protein>
<feature type="transmembrane region" description="Helical" evidence="1">
    <location>
        <begin position="387"/>
        <end position="405"/>
    </location>
</feature>
<gene>
    <name evidence="2" type="ORF">EIK76_00195</name>
</gene>
<organism evidence="2 3">
    <name type="scientific">Rheinheimera mesophila</name>
    <dbReference type="NCBI Taxonomy" id="1547515"/>
    <lineage>
        <taxon>Bacteria</taxon>
        <taxon>Pseudomonadati</taxon>
        <taxon>Pseudomonadota</taxon>
        <taxon>Gammaproteobacteria</taxon>
        <taxon>Chromatiales</taxon>
        <taxon>Chromatiaceae</taxon>
        <taxon>Rheinheimera</taxon>
    </lineage>
</organism>
<feature type="transmembrane region" description="Helical" evidence="1">
    <location>
        <begin position="345"/>
        <end position="367"/>
    </location>
</feature>
<name>A0A3P3QMV8_9GAMM</name>
<keyword evidence="1" id="KW-0812">Transmembrane</keyword>
<evidence type="ECO:0000256" key="1">
    <source>
        <dbReference type="SAM" id="Phobius"/>
    </source>
</evidence>
<dbReference type="EMBL" id="RRCF01000001">
    <property type="protein sequence ID" value="RRJ22541.1"/>
    <property type="molecule type" value="Genomic_DNA"/>
</dbReference>
<dbReference type="AlphaFoldDB" id="A0A3P3QMV8"/>
<dbReference type="Proteomes" id="UP000276260">
    <property type="component" value="Unassembled WGS sequence"/>
</dbReference>
<sequence length="497" mass="56107">MNRWQDTFKNHEFQTIWAQIVTKSESLTVDDVSVLSNVEEVARLKKVVSFISSLLDSIDPDLVPLSTWANFTNQCHPCHYEISSYISNRNIGHIVNANKNNLDNLLTYVRPYAVNSDAAAKAAAKASREYTKTMYETLDEFKRQTVDYSDEFKAKSAEISVLKDNIVTQFNDLKEIHKQIEQLRVSYFEGSDTNEPVASTVDNLVNSINNFHQNINSFHTELLGSGSDSIANKIKLANDTAKLSTEQITNLLAETEKQLKDLRHFYVRVVGKEDDSGKFVGGLQDELNARQAALDDFKQDQELRYTALNKQIESLLPGATSAGLATAYRAMRKSFRDPIKEYSKLFYISVATLSSVAFISTIDSLFTDGHFIQFVDISNIGNLLSNLAYKLPIMLPILWLALFASKRRNESQRLQQEYAHKEALAKSYQSFKKQIDNLQDGNKEQLLEKLLAAAIDAVAANASHSLDGKHDEKTPIHIGVDKTFEQLEKIKSLIQFK</sequence>
<proteinExistence type="predicted"/>
<accession>A0A3P3QMV8</accession>
<keyword evidence="1" id="KW-1133">Transmembrane helix</keyword>
<reference evidence="2 3" key="1">
    <citation type="submission" date="2018-11" db="EMBL/GenBank/DDBJ databases">
        <title>Draft genome analysis of Rheinheimera mesophila isolated from an industrial waste site.</title>
        <authorList>
            <person name="Yu Q."/>
            <person name="Qi Y."/>
            <person name="Zhang H."/>
            <person name="Lu Y."/>
            <person name="Pu J."/>
        </authorList>
    </citation>
    <scope>NUCLEOTIDE SEQUENCE [LARGE SCALE GENOMIC DNA]</scope>
    <source>
        <strain evidence="2 3">IITR13</strain>
    </source>
</reference>
<keyword evidence="1" id="KW-0472">Membrane</keyword>
<dbReference type="OrthoDB" id="1431451at2"/>
<keyword evidence="3" id="KW-1185">Reference proteome</keyword>
<evidence type="ECO:0000313" key="2">
    <source>
        <dbReference type="EMBL" id="RRJ22541.1"/>
    </source>
</evidence>
<comment type="caution">
    <text evidence="2">The sequence shown here is derived from an EMBL/GenBank/DDBJ whole genome shotgun (WGS) entry which is preliminary data.</text>
</comment>
<evidence type="ECO:0000313" key="3">
    <source>
        <dbReference type="Proteomes" id="UP000276260"/>
    </source>
</evidence>